<proteinExistence type="predicted"/>
<reference evidence="4 5" key="1">
    <citation type="submission" date="2018-09" db="EMBL/GenBank/DDBJ databases">
        <title>Streptomyces sp. nov. DS1-2, an endophytic actinomycete isolated from roots of Dendrobium scabrilingue.</title>
        <authorList>
            <person name="Kuncharoen N."/>
            <person name="Kudo T."/>
            <person name="Ohkuma M."/>
            <person name="Yuki M."/>
            <person name="Tanasupawat S."/>
        </authorList>
    </citation>
    <scope>NUCLEOTIDE SEQUENCE [LARGE SCALE GENOMIC DNA]</scope>
    <source>
        <strain evidence="2 5">AZ1-7</strain>
        <strain evidence="3 4">DS1-2</strain>
    </source>
</reference>
<dbReference type="InterPro" id="IPR022062">
    <property type="entry name" value="DUF3618"/>
</dbReference>
<comment type="caution">
    <text evidence="2">The sequence shown here is derived from an EMBL/GenBank/DDBJ whole genome shotgun (WGS) entry which is preliminary data.</text>
</comment>
<sequence>MRREELRVTLEEIGARVHPTTIAEDAKARVAATLDHTAGRAFVAVNRAVTGVRAQIVSAEGAPRLDRLVPAALLTVGVVGLLVLSTRRRRR</sequence>
<dbReference type="AlphaFoldDB" id="A0A3A9W3V1"/>
<evidence type="ECO:0000313" key="2">
    <source>
        <dbReference type="EMBL" id="RKN07931.1"/>
    </source>
</evidence>
<accession>A0A3A9W3V1</accession>
<evidence type="ECO:0000313" key="3">
    <source>
        <dbReference type="EMBL" id="RKN20779.1"/>
    </source>
</evidence>
<keyword evidence="1" id="KW-0472">Membrane</keyword>
<keyword evidence="1" id="KW-0812">Transmembrane</keyword>
<dbReference type="EMBL" id="RBDX01000013">
    <property type="protein sequence ID" value="RKN07931.1"/>
    <property type="molecule type" value="Genomic_DNA"/>
</dbReference>
<dbReference type="Proteomes" id="UP000268652">
    <property type="component" value="Unassembled WGS sequence"/>
</dbReference>
<keyword evidence="4" id="KW-1185">Reference proteome</keyword>
<protein>
    <submittedName>
        <fullName evidence="2">DUF3618 domain-containing protein</fullName>
    </submittedName>
</protein>
<keyword evidence="1" id="KW-1133">Transmembrane helix</keyword>
<evidence type="ECO:0000313" key="4">
    <source>
        <dbReference type="Proteomes" id="UP000268652"/>
    </source>
</evidence>
<gene>
    <name evidence="3" type="ORF">D7318_17485</name>
    <name evidence="2" type="ORF">D7319_17435</name>
</gene>
<dbReference type="OrthoDB" id="4350901at2"/>
<name>A0A3A9W3V1_9ACTN</name>
<evidence type="ECO:0000313" key="5">
    <source>
        <dbReference type="Proteomes" id="UP000275024"/>
    </source>
</evidence>
<organism evidence="2 5">
    <name type="scientific">Streptomyces radicis</name>
    <dbReference type="NCBI Taxonomy" id="1750517"/>
    <lineage>
        <taxon>Bacteria</taxon>
        <taxon>Bacillati</taxon>
        <taxon>Actinomycetota</taxon>
        <taxon>Actinomycetes</taxon>
        <taxon>Kitasatosporales</taxon>
        <taxon>Streptomycetaceae</taxon>
        <taxon>Streptomyces</taxon>
    </lineage>
</organism>
<dbReference type="Proteomes" id="UP000275024">
    <property type="component" value="Unassembled WGS sequence"/>
</dbReference>
<feature type="transmembrane region" description="Helical" evidence="1">
    <location>
        <begin position="68"/>
        <end position="86"/>
    </location>
</feature>
<dbReference type="Pfam" id="PF12277">
    <property type="entry name" value="DUF3618"/>
    <property type="match status" value="1"/>
</dbReference>
<evidence type="ECO:0000256" key="1">
    <source>
        <dbReference type="SAM" id="Phobius"/>
    </source>
</evidence>
<dbReference type="EMBL" id="RBDY01000012">
    <property type="protein sequence ID" value="RKN20779.1"/>
    <property type="molecule type" value="Genomic_DNA"/>
</dbReference>